<sequence length="332" mass="36257">MRGDALADESTVLVGTVGQGIMRSSDEGDTWQRISVNQGMYQNPMVRVLANHPDQPEVVFAGSDRGLFKSLDAGQNWRRIVSPLSEYSVWAMAIDPTDPNIIFSGTGTPSPVAMFRSDDGGENWERRDMEVVEECPIGNPQMTGIAIDPTNPKSVWAGIEVDGLRHSSDGGDTWTKAGSDIPNLDVHNVAVTVGPPKTIVVVVNNDVFTSIDDGATWGNIGIKEVFPYTYPRGIKVHPENPSTIFLTIGDTTPGRTGTVMRSKDSGQTWEELSLPTSPNSAMWAVDISSFNGRLAYAGSRYGHLYRSYDSGDSWNKLWREFSEISSVLSIPK</sequence>
<feature type="domain" description="Sortilin N-terminal" evidence="2">
    <location>
        <begin position="21"/>
        <end position="132"/>
    </location>
</feature>
<dbReference type="InterPro" id="IPR015943">
    <property type="entry name" value="WD40/YVTN_repeat-like_dom_sf"/>
</dbReference>
<gene>
    <name evidence="3" type="ORF">METZ01_LOCUS17839</name>
</gene>
<dbReference type="Gene3D" id="2.130.10.10">
    <property type="entry name" value="YVTN repeat-like/Quinoprotein amine dehydrogenase"/>
    <property type="match status" value="3"/>
</dbReference>
<evidence type="ECO:0000313" key="3">
    <source>
        <dbReference type="EMBL" id="SUZ64985.1"/>
    </source>
</evidence>
<evidence type="ECO:0000256" key="1">
    <source>
        <dbReference type="ARBA" id="ARBA00022737"/>
    </source>
</evidence>
<dbReference type="AlphaFoldDB" id="A0A381PDA6"/>
<dbReference type="CDD" id="cd15482">
    <property type="entry name" value="Sialidase_non-viral"/>
    <property type="match status" value="1"/>
</dbReference>
<protein>
    <recommendedName>
        <fullName evidence="2">Sortilin N-terminal domain-containing protein</fullName>
    </recommendedName>
</protein>
<dbReference type="GO" id="GO:0010411">
    <property type="term" value="P:xyloglucan metabolic process"/>
    <property type="evidence" value="ECO:0007669"/>
    <property type="project" value="TreeGrafter"/>
</dbReference>
<dbReference type="InterPro" id="IPR031778">
    <property type="entry name" value="Sortilin_N"/>
</dbReference>
<dbReference type="PANTHER" id="PTHR43739">
    <property type="entry name" value="XYLOGLUCANASE (EUROFUNG)"/>
    <property type="match status" value="1"/>
</dbReference>
<name>A0A381PDA6_9ZZZZ</name>
<dbReference type="EMBL" id="UINC01000948">
    <property type="protein sequence ID" value="SUZ64985.1"/>
    <property type="molecule type" value="Genomic_DNA"/>
</dbReference>
<accession>A0A381PDA6</accession>
<organism evidence="3">
    <name type="scientific">marine metagenome</name>
    <dbReference type="NCBI Taxonomy" id="408172"/>
    <lineage>
        <taxon>unclassified sequences</taxon>
        <taxon>metagenomes</taxon>
        <taxon>ecological metagenomes</taxon>
    </lineage>
</organism>
<dbReference type="Pfam" id="PF15902">
    <property type="entry name" value="Sortilin-Vps10"/>
    <property type="match status" value="1"/>
</dbReference>
<dbReference type="InterPro" id="IPR052025">
    <property type="entry name" value="Xyloglucanase_GH74"/>
</dbReference>
<dbReference type="PANTHER" id="PTHR43739:SF5">
    <property type="entry name" value="EXO-ALPHA-SIALIDASE"/>
    <property type="match status" value="1"/>
</dbReference>
<reference evidence="3" key="1">
    <citation type="submission" date="2018-05" db="EMBL/GenBank/DDBJ databases">
        <authorList>
            <person name="Lanie J.A."/>
            <person name="Ng W.-L."/>
            <person name="Kazmierczak K.M."/>
            <person name="Andrzejewski T.M."/>
            <person name="Davidsen T.M."/>
            <person name="Wayne K.J."/>
            <person name="Tettelin H."/>
            <person name="Glass J.I."/>
            <person name="Rusch D."/>
            <person name="Podicherti R."/>
            <person name="Tsui H.-C.T."/>
            <person name="Winkler M.E."/>
        </authorList>
    </citation>
    <scope>NUCLEOTIDE SEQUENCE</scope>
</reference>
<dbReference type="SUPFAM" id="SSF110296">
    <property type="entry name" value="Oligoxyloglucan reducing end-specific cellobiohydrolase"/>
    <property type="match status" value="1"/>
</dbReference>
<proteinExistence type="predicted"/>
<keyword evidence="1" id="KW-0677">Repeat</keyword>
<evidence type="ECO:0000259" key="2">
    <source>
        <dbReference type="Pfam" id="PF15902"/>
    </source>
</evidence>